<gene>
    <name evidence="2" type="ORF">DMO24_22285</name>
</gene>
<feature type="region of interest" description="Disordered" evidence="1">
    <location>
        <begin position="16"/>
        <end position="60"/>
    </location>
</feature>
<name>A0A323V2Y9_9ACTN</name>
<evidence type="ECO:0000313" key="3">
    <source>
        <dbReference type="Proteomes" id="UP000247602"/>
    </source>
</evidence>
<sequence>MLIVVAAVVLAVSLGGDDDESNTADGGTTTTTSSSPTESTTSSSSSSSSGGFSSAPPTGEADAAGFLAQLPADFVDCAPKELAGDGDLAAASCGPAQTQPGPSEAMFYLYPDVATLDQVFLNDVTTEGLTEFPSTGEIDCSTATGYGPWTYTDGTPGGQVACQILAEGYVVIAWTDDDFLTEGLIRAPGTTQADVSALYEWWTSANSEYQG</sequence>
<dbReference type="EMBL" id="QKNV01000417">
    <property type="protein sequence ID" value="PZA19147.1"/>
    <property type="molecule type" value="Genomic_DNA"/>
</dbReference>
<organism evidence="2 3">
    <name type="scientific">Modestobacter versicolor</name>
    <dbReference type="NCBI Taxonomy" id="429133"/>
    <lineage>
        <taxon>Bacteria</taxon>
        <taxon>Bacillati</taxon>
        <taxon>Actinomycetota</taxon>
        <taxon>Actinomycetes</taxon>
        <taxon>Geodermatophilales</taxon>
        <taxon>Geodermatophilaceae</taxon>
        <taxon>Modestobacter</taxon>
    </lineage>
</organism>
<keyword evidence="3" id="KW-1185">Reference proteome</keyword>
<dbReference type="OrthoDB" id="5195851at2"/>
<reference evidence="2 3" key="1">
    <citation type="submission" date="2018-06" db="EMBL/GenBank/DDBJ databases">
        <title>Draft genome sequence of Modestobacter versicolor CP153-2.</title>
        <authorList>
            <person name="Gundlapally S.R."/>
        </authorList>
    </citation>
    <scope>NUCLEOTIDE SEQUENCE [LARGE SCALE GENOMIC DNA]</scope>
    <source>
        <strain evidence="2 3">CP153-2</strain>
    </source>
</reference>
<dbReference type="AlphaFoldDB" id="A0A323V2Y9"/>
<proteinExistence type="predicted"/>
<evidence type="ECO:0000313" key="2">
    <source>
        <dbReference type="EMBL" id="PZA19147.1"/>
    </source>
</evidence>
<evidence type="ECO:0008006" key="4">
    <source>
        <dbReference type="Google" id="ProtNLM"/>
    </source>
</evidence>
<protein>
    <recommendedName>
        <fullName evidence="4">Serine/threonine protein kinase</fullName>
    </recommendedName>
</protein>
<comment type="caution">
    <text evidence="2">The sequence shown here is derived from an EMBL/GenBank/DDBJ whole genome shotgun (WGS) entry which is preliminary data.</text>
</comment>
<feature type="compositionally biased region" description="Low complexity" evidence="1">
    <location>
        <begin position="26"/>
        <end position="59"/>
    </location>
</feature>
<evidence type="ECO:0000256" key="1">
    <source>
        <dbReference type="SAM" id="MobiDB-lite"/>
    </source>
</evidence>
<dbReference type="Proteomes" id="UP000247602">
    <property type="component" value="Unassembled WGS sequence"/>
</dbReference>
<accession>A0A323V2Y9</accession>